<protein>
    <recommendedName>
        <fullName evidence="5">Lambda family phage tail tape measure protein</fullName>
    </recommendedName>
</protein>
<evidence type="ECO:0000313" key="3">
    <source>
        <dbReference type="EMBL" id="PYE86917.1"/>
    </source>
</evidence>
<gene>
    <name evidence="3" type="ORF">C7477_11855</name>
</gene>
<reference evidence="3 4" key="1">
    <citation type="submission" date="2018-06" db="EMBL/GenBank/DDBJ databases">
        <title>Genomic Encyclopedia of Type Strains, Phase III (KMG-III): the genomes of soil and plant-associated and newly described type strains.</title>
        <authorList>
            <person name="Whitman W."/>
        </authorList>
    </citation>
    <scope>NUCLEOTIDE SEQUENCE [LARGE SCALE GENOMIC DNA]</scope>
    <source>
        <strain evidence="3 4">ORS 1419</strain>
    </source>
</reference>
<name>A0A318T278_9HYPH</name>
<dbReference type="AlphaFoldDB" id="A0A318T278"/>
<sequence length="613" mass="64683">MAEKLGEALLEIRTDDKDFSRGVDQAEKRANRLGRTFDMTAAGAVKLGANLGLAAAAGAAAIGLLVKQAIDQADAMSKSAQKSGLTTEALSRLAWAGNLSDVSLETLTMSLGRLSNVMATVASGKGKDVKAIFDALGIAVTEADGRMRSTDAVMADLADVFASMADGADKTALAIKIFGRAGADLIPLLNSGRDGLSEMAAEADRLGITISTDMGKQAEEFNDTMTRIGAVLQGMAVKIAGMALPYLNELAAKLNDPEFVAGAQAMARDVGDAFRWIITGIQEVIGWMRTLGEWWDKLKGWVEWARTHDMFGNPLSAEELKRVTVDLSPRPAVNDNNFDERFQGQLPGKGDRPTPPPKKPRTFNLGGLLGEDDGSGGDKAADDAIAKLEAQKQAVTDLIARLEEERDIQRETDPVQREMIRLRETLAVATDEQKKKVEELIATTLRERETMEAAQEASRAFSEIAFDGLDDLIAGGKSLEETLQGVYKSLVQLVLQAALLGQGPLAGLFGTAGSAKSGGPLGSLLSGLFAGFRANGGLIPSGTFGIVGERGPEPVIGTARGAMVLPNSSLRGMGGGTNVTVNISTPNAESFRASQSQVSAQLARAVARGQRNL</sequence>
<evidence type="ECO:0008006" key="5">
    <source>
        <dbReference type="Google" id="ProtNLM"/>
    </source>
</evidence>
<dbReference type="EMBL" id="QJTF01000018">
    <property type="protein sequence ID" value="PYE86917.1"/>
    <property type="molecule type" value="Genomic_DNA"/>
</dbReference>
<dbReference type="Proteomes" id="UP000247454">
    <property type="component" value="Unassembled WGS sequence"/>
</dbReference>
<dbReference type="RefSeq" id="WP_110753351.1">
    <property type="nucleotide sequence ID" value="NZ_QJTF01000018.1"/>
</dbReference>
<accession>A0A318T278</accession>
<keyword evidence="4" id="KW-1185">Reference proteome</keyword>
<feature type="coiled-coil region" evidence="1">
    <location>
        <begin position="385"/>
        <end position="454"/>
    </location>
</feature>
<evidence type="ECO:0000256" key="1">
    <source>
        <dbReference type="SAM" id="Coils"/>
    </source>
</evidence>
<comment type="caution">
    <text evidence="3">The sequence shown here is derived from an EMBL/GenBank/DDBJ whole genome shotgun (WGS) entry which is preliminary data.</text>
</comment>
<feature type="region of interest" description="Disordered" evidence="2">
    <location>
        <begin position="332"/>
        <end position="378"/>
    </location>
</feature>
<keyword evidence="1" id="KW-0175">Coiled coil</keyword>
<evidence type="ECO:0000313" key="4">
    <source>
        <dbReference type="Proteomes" id="UP000247454"/>
    </source>
</evidence>
<proteinExistence type="predicted"/>
<dbReference type="OrthoDB" id="7592271at2"/>
<evidence type="ECO:0000256" key="2">
    <source>
        <dbReference type="SAM" id="MobiDB-lite"/>
    </source>
</evidence>
<organism evidence="3 4">
    <name type="scientific">Phyllobacterium leguminum</name>
    <dbReference type="NCBI Taxonomy" id="314237"/>
    <lineage>
        <taxon>Bacteria</taxon>
        <taxon>Pseudomonadati</taxon>
        <taxon>Pseudomonadota</taxon>
        <taxon>Alphaproteobacteria</taxon>
        <taxon>Hyphomicrobiales</taxon>
        <taxon>Phyllobacteriaceae</taxon>
        <taxon>Phyllobacterium</taxon>
    </lineage>
</organism>